<organism evidence="3">
    <name type="scientific">Cyprideis torosa</name>
    <dbReference type="NCBI Taxonomy" id="163714"/>
    <lineage>
        <taxon>Eukaryota</taxon>
        <taxon>Metazoa</taxon>
        <taxon>Ecdysozoa</taxon>
        <taxon>Arthropoda</taxon>
        <taxon>Crustacea</taxon>
        <taxon>Oligostraca</taxon>
        <taxon>Ostracoda</taxon>
        <taxon>Podocopa</taxon>
        <taxon>Podocopida</taxon>
        <taxon>Cytherocopina</taxon>
        <taxon>Cytheroidea</taxon>
        <taxon>Cytherideidae</taxon>
        <taxon>Cyprideis</taxon>
    </lineage>
</organism>
<proteinExistence type="predicted"/>
<protein>
    <submittedName>
        <fullName evidence="3">Uncharacterized protein</fullName>
    </submittedName>
</protein>
<name>A0A7R8W6X2_9CRUS</name>
<feature type="region of interest" description="Disordered" evidence="2">
    <location>
        <begin position="1226"/>
        <end position="1264"/>
    </location>
</feature>
<dbReference type="CDD" id="cd02642">
    <property type="entry name" value="R3H_encore_like"/>
    <property type="match status" value="1"/>
</dbReference>
<keyword evidence="1" id="KW-0597">Phosphoprotein</keyword>
<gene>
    <name evidence="3" type="ORF">CTOB1V02_LOCUS4007</name>
</gene>
<feature type="region of interest" description="Disordered" evidence="2">
    <location>
        <begin position="650"/>
        <end position="680"/>
    </location>
</feature>
<dbReference type="EMBL" id="OB660738">
    <property type="protein sequence ID" value="CAD7226082.1"/>
    <property type="molecule type" value="Genomic_DNA"/>
</dbReference>
<dbReference type="OrthoDB" id="278430at2759"/>
<accession>A0A7R8W6X2</accession>
<dbReference type="Gene3D" id="3.30.1370.50">
    <property type="entry name" value="R3H-like domain"/>
    <property type="match status" value="1"/>
</dbReference>
<feature type="compositionally biased region" description="Low complexity" evidence="2">
    <location>
        <begin position="650"/>
        <end position="661"/>
    </location>
</feature>
<dbReference type="InterPro" id="IPR001374">
    <property type="entry name" value="R3H_dom"/>
</dbReference>
<sequence>MANTTTIPSIVVQAGSTNTSPETEAGVSEGSLPNSFNMDSREDSLSRREENARSSRSGRTLTAQQKVVVDDHVVEAEVAGSNARPPYNRPAFYEAAGSEERASLEGEEELEEAEDAIEEDNDYEDASGEGRCGRGMDPTRSRSLDLPSSSSPRRCDGQGTPVLRKTNSLQRNKSQRVRLLVRSHAMREATSPPPEVDPAPSSAATGAKNGSSSARSMRFKAQGNSAGSLTSMESSTTNTSLSRDSSTEQYTDSTGIDLHQFIIETLHRSQKDRIMVLRIEGELVNFIKDTKRPHFKFPAMSSYHRMLVHRIAAYFGLEHNIDQTGAAVVVNRGPATRLPEFRFKELIREDEVIPEEPKRLLRRECASLEEYGIRSPDGSMDRRVRSFEDREEEFRGGTVVFGARVYPHPQHVHQAMVGECPSGSMDLLDSPMATRGGSPRSPSQDGVAHWGEPCVGSNQAPLYHMPGITPSERAMQRVQGYSTPLKPTLLNKLVSTAFIPDRPTLLNKLVSTAFIPDRPALLNKLVSTPFIPDRPTLLNKLVSTPFIPDRPTLLNKLVSTPFIPDRPTLLNKVRSFETTRDNLAPSNGSGGTSKRNPAVSKSNSFGGYTGKGGSLSREDSLLSTHSAEARLFITKQDSLASTVSRLSAASSGYKSGGYRSSTDVPTPSPGTGPAGMDGMSFPSVAGPSPPILSSSDTVIWVASSLDVVPIGAVLINPLTGQPYLCSDGSIYHFDPGNPPLIKEPSNPRPQGVEGKGSGSLEEYPNAPTEGAGQPLKFYAHPASPSVPVTCAVAFSGGNPQASAQDPSSAGSGGVLLPATATPYLVAPAAASHPHQPVEYGVLASVPSGSSAGADYQGHQFPSSYADAYSLYHQNATHSWGANPAASPYSAPLTSSKYPTNAGASPATHGIQHTPMLIPSGGTPSGVPIYYVPHAAAPTEASSSGTGQKPGSYSLTPIPAGTPGVDAGSTGVYNTQGLVTYSVFLPGPHGHSAGGVYFGQTHAGAGGYSVIPSGSGEHSCLSAVPGPGQPLYGHSSTFVHPGPSTATGYSMSANAPAFYPTSGLIPGETVAVSSASYNPPTPPTSGYYAATSTQSFPITTGISTQQESSPSSYSQQHMQPKRPNSIQSKMLLVAVLRGGIFAPSSRHPSGAGMTLVAETGIEDGTIWQPPVGVFAPICIDLVRASAPSSQRPGAQIEHGIGPTVSGCGSGGTRSSLVIPALCMKRTADDRTDPTDPPHTSRALNAGPRRPGSYPPSSTSSSPSSEFASIRQLTKLTNSTHTRYHAFANRVISAQ</sequence>
<feature type="region of interest" description="Disordered" evidence="2">
    <location>
        <begin position="580"/>
        <end position="619"/>
    </location>
</feature>
<dbReference type="PANTHER" id="PTHR15672:SF8">
    <property type="entry name" value="PROTEIN ENCORE"/>
    <property type="match status" value="1"/>
</dbReference>
<feature type="compositionally biased region" description="Polar residues" evidence="2">
    <location>
        <begin position="584"/>
        <end position="606"/>
    </location>
</feature>
<dbReference type="SUPFAM" id="SSF82708">
    <property type="entry name" value="R3H domain"/>
    <property type="match status" value="1"/>
</dbReference>
<dbReference type="PANTHER" id="PTHR15672">
    <property type="entry name" value="CAMP-REGULATED PHOSPHOPROTEIN 21 RELATED R3H DOMAIN CONTAINING PROTEIN"/>
    <property type="match status" value="1"/>
</dbReference>
<feature type="compositionally biased region" description="Acidic residues" evidence="2">
    <location>
        <begin position="105"/>
        <end position="127"/>
    </location>
</feature>
<feature type="region of interest" description="Disordered" evidence="2">
    <location>
        <begin position="1188"/>
        <end position="1208"/>
    </location>
</feature>
<dbReference type="InterPro" id="IPR036867">
    <property type="entry name" value="R3H_dom_sf"/>
</dbReference>
<evidence type="ECO:0000313" key="3">
    <source>
        <dbReference type="EMBL" id="CAD7226082.1"/>
    </source>
</evidence>
<feature type="region of interest" description="Disordered" evidence="2">
    <location>
        <begin position="78"/>
        <end position="250"/>
    </location>
</feature>
<feature type="compositionally biased region" description="Low complexity" evidence="2">
    <location>
        <begin position="1102"/>
        <end position="1117"/>
    </location>
</feature>
<feature type="compositionally biased region" description="Polar residues" evidence="2">
    <location>
        <begin position="202"/>
        <end position="215"/>
    </location>
</feature>
<dbReference type="PROSITE" id="PS51061">
    <property type="entry name" value="R3H"/>
    <property type="match status" value="1"/>
</dbReference>
<feature type="compositionally biased region" description="Basic and acidic residues" evidence="2">
    <location>
        <begin position="39"/>
        <end position="53"/>
    </location>
</feature>
<feature type="region of interest" description="Disordered" evidence="2">
    <location>
        <begin position="1100"/>
        <end position="1122"/>
    </location>
</feature>
<dbReference type="GO" id="GO:0003676">
    <property type="term" value="F:nucleic acid binding"/>
    <property type="evidence" value="ECO:0007669"/>
    <property type="project" value="UniProtKB-UniRule"/>
</dbReference>
<dbReference type="Pfam" id="PF01424">
    <property type="entry name" value="R3H"/>
    <property type="match status" value="1"/>
</dbReference>
<feature type="compositionally biased region" description="Polar residues" evidence="2">
    <location>
        <begin position="1"/>
        <end position="22"/>
    </location>
</feature>
<feature type="region of interest" description="Disordered" evidence="2">
    <location>
        <begin position="735"/>
        <end position="778"/>
    </location>
</feature>
<feature type="compositionally biased region" description="Low complexity" evidence="2">
    <location>
        <begin position="1236"/>
        <end position="1263"/>
    </location>
</feature>
<dbReference type="SMART" id="SM00393">
    <property type="entry name" value="R3H"/>
    <property type="match status" value="1"/>
</dbReference>
<feature type="region of interest" description="Disordered" evidence="2">
    <location>
        <begin position="1"/>
        <end position="66"/>
    </location>
</feature>
<feature type="compositionally biased region" description="Polar residues" evidence="2">
    <location>
        <begin position="222"/>
        <end position="250"/>
    </location>
</feature>
<feature type="compositionally biased region" description="Basic and acidic residues" evidence="2">
    <location>
        <begin position="131"/>
        <end position="143"/>
    </location>
</feature>
<dbReference type="InterPro" id="IPR051937">
    <property type="entry name" value="R3H_domain_containing"/>
</dbReference>
<evidence type="ECO:0000256" key="1">
    <source>
        <dbReference type="ARBA" id="ARBA00022553"/>
    </source>
</evidence>
<evidence type="ECO:0000256" key="2">
    <source>
        <dbReference type="SAM" id="MobiDB-lite"/>
    </source>
</evidence>
<reference evidence="3" key="1">
    <citation type="submission" date="2020-11" db="EMBL/GenBank/DDBJ databases">
        <authorList>
            <person name="Tran Van P."/>
        </authorList>
    </citation>
    <scope>NUCLEOTIDE SEQUENCE</scope>
</reference>